<keyword evidence="3" id="KW-1185">Reference proteome</keyword>
<gene>
    <name evidence="2" type="ORF">KL771_16520</name>
</gene>
<comment type="caution">
    <text evidence="2">The sequence shown here is derived from an EMBL/GenBank/DDBJ whole genome shotgun (WGS) entry which is preliminary data.</text>
</comment>
<evidence type="ECO:0000259" key="1">
    <source>
        <dbReference type="Pfam" id="PF08241"/>
    </source>
</evidence>
<dbReference type="InterPro" id="IPR029063">
    <property type="entry name" value="SAM-dependent_MTases_sf"/>
</dbReference>
<dbReference type="AlphaFoldDB" id="A0A947D9W0"/>
<name>A0A947D9W0_9HYPH</name>
<organism evidence="2 3">
    <name type="scientific">Prosthecodimorpha staleyi</name>
    <dbReference type="NCBI Taxonomy" id="2840188"/>
    <lineage>
        <taxon>Bacteria</taxon>
        <taxon>Pseudomonadati</taxon>
        <taxon>Pseudomonadota</taxon>
        <taxon>Alphaproteobacteria</taxon>
        <taxon>Hyphomicrobiales</taxon>
        <taxon>Ancalomicrobiaceae</taxon>
        <taxon>Prosthecodimorpha</taxon>
    </lineage>
</organism>
<reference evidence="2 3" key="1">
    <citation type="submission" date="2021-06" db="EMBL/GenBank/DDBJ databases">
        <authorList>
            <person name="Grouzdev D.S."/>
            <person name="Koziaeva V."/>
        </authorList>
    </citation>
    <scope>NUCLEOTIDE SEQUENCE [LARGE SCALE GENOMIC DNA]</scope>
    <source>
        <strain evidence="2 3">22</strain>
    </source>
</reference>
<dbReference type="Pfam" id="PF08241">
    <property type="entry name" value="Methyltransf_11"/>
    <property type="match status" value="1"/>
</dbReference>
<dbReference type="InterPro" id="IPR013216">
    <property type="entry name" value="Methyltransf_11"/>
</dbReference>
<protein>
    <submittedName>
        <fullName evidence="2">Class I SAM-dependent methyltransferase</fullName>
    </submittedName>
</protein>
<dbReference type="CDD" id="cd02440">
    <property type="entry name" value="AdoMet_MTases"/>
    <property type="match status" value="1"/>
</dbReference>
<feature type="domain" description="Methyltransferase type 11" evidence="1">
    <location>
        <begin position="86"/>
        <end position="129"/>
    </location>
</feature>
<keyword evidence="2" id="KW-0808">Transferase</keyword>
<accession>A0A947D9W0</accession>
<dbReference type="SUPFAM" id="SSF53335">
    <property type="entry name" value="S-adenosyl-L-methionine-dependent methyltransferases"/>
    <property type="match status" value="1"/>
</dbReference>
<keyword evidence="2" id="KW-0489">Methyltransferase</keyword>
<proteinExistence type="predicted"/>
<dbReference type="Gene3D" id="3.40.50.150">
    <property type="entry name" value="Vaccinia Virus protein VP39"/>
    <property type="match status" value="1"/>
</dbReference>
<evidence type="ECO:0000313" key="3">
    <source>
        <dbReference type="Proteomes" id="UP000766595"/>
    </source>
</evidence>
<dbReference type="GO" id="GO:0032259">
    <property type="term" value="P:methylation"/>
    <property type="evidence" value="ECO:0007669"/>
    <property type="project" value="UniProtKB-KW"/>
</dbReference>
<dbReference type="EMBL" id="JAHHZF010000008">
    <property type="protein sequence ID" value="MBT9291072.1"/>
    <property type="molecule type" value="Genomic_DNA"/>
</dbReference>
<dbReference type="Proteomes" id="UP000766595">
    <property type="component" value="Unassembled WGS sequence"/>
</dbReference>
<dbReference type="RefSeq" id="WP_261969649.1">
    <property type="nucleotide sequence ID" value="NZ_JAHHZF010000008.1"/>
</dbReference>
<evidence type="ECO:0000313" key="2">
    <source>
        <dbReference type="EMBL" id="MBT9291072.1"/>
    </source>
</evidence>
<sequence>MYLDIVDLRNFYGEPLGRVTRSILGQRLRAMWPKVAGDRLLGIGHATPYLRPFKDEAERVIGFMPAQMGVVNWPSEGPSATALVHENDLPLPDSSMDRVLLVHCLEMAEKPAEVLREVWRVLAPGGRLIAAVPSRTGIWARMETTPFGYGRPFSRGQMDKLLKDTLFSPIDWQGVLFTPPFQRRFLVRSAPAIERIGQKFWPALAGVILVEATKQMYQGLPARVRVRERRSVFQPVLVPQS</sequence>
<dbReference type="GO" id="GO:0008757">
    <property type="term" value="F:S-adenosylmethionine-dependent methyltransferase activity"/>
    <property type="evidence" value="ECO:0007669"/>
    <property type="project" value="InterPro"/>
</dbReference>